<feature type="compositionally biased region" description="Pro residues" evidence="1">
    <location>
        <begin position="449"/>
        <end position="470"/>
    </location>
</feature>
<feature type="region of interest" description="Disordered" evidence="1">
    <location>
        <begin position="325"/>
        <end position="349"/>
    </location>
</feature>
<dbReference type="OrthoDB" id="1741717at2759"/>
<accession>A0A0L0T6R2</accession>
<evidence type="ECO:0000256" key="1">
    <source>
        <dbReference type="SAM" id="MobiDB-lite"/>
    </source>
</evidence>
<feature type="region of interest" description="Disordered" evidence="1">
    <location>
        <begin position="198"/>
        <end position="238"/>
    </location>
</feature>
<protein>
    <submittedName>
        <fullName evidence="2">Uncharacterized protein</fullName>
    </submittedName>
</protein>
<feature type="compositionally biased region" description="Gly residues" evidence="1">
    <location>
        <begin position="695"/>
        <end position="705"/>
    </location>
</feature>
<dbReference type="AlphaFoldDB" id="A0A0L0T6R2"/>
<dbReference type="VEuPathDB" id="FungiDB:AMAG_20071"/>
<dbReference type="eggNOG" id="ENOG502S5YH">
    <property type="taxonomic scope" value="Eukaryota"/>
</dbReference>
<organism evidence="2 3">
    <name type="scientific">Allomyces macrogynus (strain ATCC 38327)</name>
    <name type="common">Allomyces javanicus var. macrogynus</name>
    <dbReference type="NCBI Taxonomy" id="578462"/>
    <lineage>
        <taxon>Eukaryota</taxon>
        <taxon>Fungi</taxon>
        <taxon>Fungi incertae sedis</taxon>
        <taxon>Blastocladiomycota</taxon>
        <taxon>Blastocladiomycetes</taxon>
        <taxon>Blastocladiales</taxon>
        <taxon>Blastocladiaceae</taxon>
        <taxon>Allomyces</taxon>
    </lineage>
</organism>
<feature type="compositionally biased region" description="Acidic residues" evidence="1">
    <location>
        <begin position="99"/>
        <end position="111"/>
    </location>
</feature>
<name>A0A0L0T6R2_ALLM3</name>
<dbReference type="EMBL" id="GG745365">
    <property type="protein sequence ID" value="KNE70264.1"/>
    <property type="molecule type" value="Genomic_DNA"/>
</dbReference>
<feature type="region of interest" description="Disordered" evidence="1">
    <location>
        <begin position="683"/>
        <end position="705"/>
    </location>
</feature>
<feature type="region of interest" description="Disordered" evidence="1">
    <location>
        <begin position="65"/>
        <end position="165"/>
    </location>
</feature>
<feature type="compositionally biased region" description="Basic and acidic residues" evidence="1">
    <location>
        <begin position="1"/>
        <end position="21"/>
    </location>
</feature>
<evidence type="ECO:0000313" key="2">
    <source>
        <dbReference type="EMBL" id="KNE70264.1"/>
    </source>
</evidence>
<proteinExistence type="predicted"/>
<dbReference type="Proteomes" id="UP000054350">
    <property type="component" value="Unassembled WGS sequence"/>
</dbReference>
<sequence>MEATEREHDTPPLDGRQDRLPAPETAPVIGQPAAVITPADGPADLADLLFDDALKIQGSLQHEQHLNGGAVSAPSSSSNSRTWTNGVEAGPNGTRVHDEDADDDADDDDPMETVPTPYLNGSRGTSPGRSTSRPVSPLRASARSSRPVSPTRSARASRANSPVVMVGGTRLSTALSTIESRARARGEVVAPMVEAPVLEERSRSRESSRARGEREYQNRDFQRDQALERDVREPRERGRSANHPVLYARRADGVFVKIVCPDCGKCRFPNTLGFINHARMAHDLDLLSLDEAANVCGQPVPDAEVPLDHPCRRIVLRATPSLPSSAAAIRPRASTPMSESAASSPAASPMPFATTAPVAVPLMRMERVLHPKGRGRNSVYVKYRLSSATCPLDKKRSGEQVLGSEDIFDVDIHRDTDYANRAAADPAAIIFPARAVTPVPRSRAQSPNAPRPAPAARPPAPCANAPPAPPSARRTRQFTRPGSALDALLAQVVAEFPIVVAADDAAAHLPTRWVADWCRDSRCTPAPPPRAPRAAASATGPICPRCGGTHGGARGECPHPVTIIRCAIPPVTGPPPPAPPHLPEIEDLDVWRVPVPLYDAAFARFVASAIRPLRLPTMTWHEHDPHLDEMAERSTPGEGRLWIVPAHLCPAVATGEEFAWLRTHVDDEGVGGGGQVVRAGAAGAGAGAGRRWVPGGDGGGGSWRG</sequence>
<dbReference type="STRING" id="578462.A0A0L0T6R2"/>
<gene>
    <name evidence="2" type="ORF">AMAG_20071</name>
</gene>
<reference evidence="3" key="2">
    <citation type="submission" date="2009-11" db="EMBL/GenBank/DDBJ databases">
        <title>The Genome Sequence of Allomyces macrogynus strain ATCC 38327.</title>
        <authorList>
            <consortium name="The Broad Institute Genome Sequencing Platform"/>
            <person name="Russ C."/>
            <person name="Cuomo C."/>
            <person name="Shea T."/>
            <person name="Young S.K."/>
            <person name="Zeng Q."/>
            <person name="Koehrsen M."/>
            <person name="Haas B."/>
            <person name="Borodovsky M."/>
            <person name="Guigo R."/>
            <person name="Alvarado L."/>
            <person name="Berlin A."/>
            <person name="Borenstein D."/>
            <person name="Chen Z."/>
            <person name="Engels R."/>
            <person name="Freedman E."/>
            <person name="Gellesch M."/>
            <person name="Goldberg J."/>
            <person name="Griggs A."/>
            <person name="Gujja S."/>
            <person name="Heiman D."/>
            <person name="Hepburn T."/>
            <person name="Howarth C."/>
            <person name="Jen D."/>
            <person name="Larson L."/>
            <person name="Lewis B."/>
            <person name="Mehta T."/>
            <person name="Park D."/>
            <person name="Pearson M."/>
            <person name="Roberts A."/>
            <person name="Saif S."/>
            <person name="Shenoy N."/>
            <person name="Sisk P."/>
            <person name="Stolte C."/>
            <person name="Sykes S."/>
            <person name="Walk T."/>
            <person name="White J."/>
            <person name="Yandava C."/>
            <person name="Burger G."/>
            <person name="Gray M.W."/>
            <person name="Holland P.W.H."/>
            <person name="King N."/>
            <person name="Lang F.B.F."/>
            <person name="Roger A.J."/>
            <person name="Ruiz-Trillo I."/>
            <person name="Lander E."/>
            <person name="Nusbaum C."/>
        </authorList>
    </citation>
    <scope>NUCLEOTIDE SEQUENCE [LARGE SCALE GENOMIC DNA]</scope>
    <source>
        <strain evidence="3">ATCC 38327</strain>
    </source>
</reference>
<reference evidence="2 3" key="1">
    <citation type="submission" date="2009-11" db="EMBL/GenBank/DDBJ databases">
        <title>Annotation of Allomyces macrogynus ATCC 38327.</title>
        <authorList>
            <consortium name="The Broad Institute Genome Sequencing Platform"/>
            <person name="Russ C."/>
            <person name="Cuomo C."/>
            <person name="Burger G."/>
            <person name="Gray M.W."/>
            <person name="Holland P.W.H."/>
            <person name="King N."/>
            <person name="Lang F.B.F."/>
            <person name="Roger A.J."/>
            <person name="Ruiz-Trillo I."/>
            <person name="Young S.K."/>
            <person name="Zeng Q."/>
            <person name="Gargeya S."/>
            <person name="Fitzgerald M."/>
            <person name="Haas B."/>
            <person name="Abouelleil A."/>
            <person name="Alvarado L."/>
            <person name="Arachchi H.M."/>
            <person name="Berlin A."/>
            <person name="Chapman S.B."/>
            <person name="Gearin G."/>
            <person name="Goldberg J."/>
            <person name="Griggs A."/>
            <person name="Gujja S."/>
            <person name="Hansen M."/>
            <person name="Heiman D."/>
            <person name="Howarth C."/>
            <person name="Larimer J."/>
            <person name="Lui A."/>
            <person name="MacDonald P.J.P."/>
            <person name="McCowen C."/>
            <person name="Montmayeur A."/>
            <person name="Murphy C."/>
            <person name="Neiman D."/>
            <person name="Pearson M."/>
            <person name="Priest M."/>
            <person name="Roberts A."/>
            <person name="Saif S."/>
            <person name="Shea T."/>
            <person name="Sisk P."/>
            <person name="Stolte C."/>
            <person name="Sykes S."/>
            <person name="Wortman J."/>
            <person name="Nusbaum C."/>
            <person name="Birren B."/>
        </authorList>
    </citation>
    <scope>NUCLEOTIDE SEQUENCE [LARGE SCALE GENOMIC DNA]</scope>
    <source>
        <strain evidence="2 3">ATCC 38327</strain>
    </source>
</reference>
<feature type="region of interest" description="Disordered" evidence="1">
    <location>
        <begin position="438"/>
        <end position="479"/>
    </location>
</feature>
<feature type="compositionally biased region" description="Low complexity" evidence="1">
    <location>
        <begin position="121"/>
        <end position="164"/>
    </location>
</feature>
<feature type="region of interest" description="Disordered" evidence="1">
    <location>
        <begin position="1"/>
        <end position="40"/>
    </location>
</feature>
<keyword evidence="3" id="KW-1185">Reference proteome</keyword>
<feature type="compositionally biased region" description="Low complexity" evidence="1">
    <location>
        <begin position="438"/>
        <end position="448"/>
    </location>
</feature>
<evidence type="ECO:0000313" key="3">
    <source>
        <dbReference type="Proteomes" id="UP000054350"/>
    </source>
</evidence>